<sequence>MRRQDRNLTDIEAFEIIDKSQFAVLSCFDFRNEPEIFTIPILIVRRGKSIFVHGAKLGSKAEIFKDNTPVSFVCVSYAHVPEHDISYLQDIKKDYKRLAGEVFTTEYKSVVAKTKVYKIKNENKKIEILKLLCEKYTPKYMDFFATAAIPALSKINIYEFKIYELSAKAKIL</sequence>
<dbReference type="STRING" id="360107.CHAB381_0823"/>
<dbReference type="EMBL" id="CP000776">
    <property type="protein sequence ID" value="ABS52246.1"/>
    <property type="molecule type" value="Genomic_DNA"/>
</dbReference>
<dbReference type="AlphaFoldDB" id="A7I1J8"/>
<keyword evidence="2" id="KW-1185">Reference proteome</keyword>
<dbReference type="RefSeq" id="WP_012108678.1">
    <property type="nucleotide sequence ID" value="NC_009714.1"/>
</dbReference>
<dbReference type="SUPFAM" id="SSF50475">
    <property type="entry name" value="FMN-binding split barrel"/>
    <property type="match status" value="1"/>
</dbReference>
<dbReference type="HOGENOM" id="CLU_067890_2_1_7"/>
<evidence type="ECO:0000313" key="2">
    <source>
        <dbReference type="Proteomes" id="UP000002407"/>
    </source>
</evidence>
<dbReference type="Gene3D" id="2.30.110.10">
    <property type="entry name" value="Electron Transport, Fmn-binding Protein, Chain A"/>
    <property type="match status" value="1"/>
</dbReference>
<dbReference type="PANTHER" id="PTHR34071">
    <property type="entry name" value="5-NITROIMIDAZOLE ANTIBIOTICS RESISTANCE PROTEIN, NIMA-FAMILY-RELATED PROTEIN-RELATED"/>
    <property type="match status" value="1"/>
</dbReference>
<dbReference type="PANTHER" id="PTHR34071:SF2">
    <property type="entry name" value="FLAVIN-NUCLEOTIDE-BINDING PROTEIN"/>
    <property type="match status" value="1"/>
</dbReference>
<evidence type="ECO:0000313" key="1">
    <source>
        <dbReference type="EMBL" id="ABS52246.1"/>
    </source>
</evidence>
<proteinExistence type="predicted"/>
<dbReference type="eggNOG" id="COG3467">
    <property type="taxonomic scope" value="Bacteria"/>
</dbReference>
<organism evidence="1 2">
    <name type="scientific">Campylobacter hominis (strain ATCC BAA-381 / DSM 21671 / CCUG 45161 / LMG 19568 / NCTC 13146 / CH001A)</name>
    <dbReference type="NCBI Taxonomy" id="360107"/>
    <lineage>
        <taxon>Bacteria</taxon>
        <taxon>Pseudomonadati</taxon>
        <taxon>Campylobacterota</taxon>
        <taxon>Epsilonproteobacteria</taxon>
        <taxon>Campylobacterales</taxon>
        <taxon>Campylobacteraceae</taxon>
        <taxon>Campylobacter</taxon>
    </lineage>
</organism>
<name>A7I1J8_CAMHC</name>
<gene>
    <name evidence="1" type="ordered locus">CHAB381_0823</name>
</gene>
<dbReference type="InterPro" id="IPR024747">
    <property type="entry name" value="Pyridox_Oxase-rel"/>
</dbReference>
<protein>
    <submittedName>
        <fullName evidence="1">Putative nitroimidazole resistance protein</fullName>
    </submittedName>
</protein>
<dbReference type="Proteomes" id="UP000002407">
    <property type="component" value="Chromosome"/>
</dbReference>
<dbReference type="InterPro" id="IPR012349">
    <property type="entry name" value="Split_barrel_FMN-bd"/>
</dbReference>
<dbReference type="Pfam" id="PF12900">
    <property type="entry name" value="Pyridox_ox_2"/>
    <property type="match status" value="1"/>
</dbReference>
<dbReference type="KEGG" id="cha:CHAB381_0823"/>
<reference evidence="2" key="1">
    <citation type="submission" date="2007-07" db="EMBL/GenBank/DDBJ databases">
        <title>Complete genome sequence of Campylobacter hominis ATCC BAA-381, a commensal isolated from the human gastrointestinal tract.</title>
        <authorList>
            <person name="Fouts D.E."/>
            <person name="Mongodin E.F."/>
            <person name="Puiu D."/>
            <person name="Sebastian Y."/>
            <person name="Miller W.G."/>
            <person name="Mandrell R.E."/>
            <person name="Nelson K.E."/>
        </authorList>
    </citation>
    <scope>NUCLEOTIDE SEQUENCE [LARGE SCALE GENOMIC DNA]</scope>
    <source>
        <strain evidence="2">ATCC BAA-381 / LMG 19568 / NCTC 13146 / CH001A</strain>
    </source>
</reference>
<accession>A7I1J8</accession>
<dbReference type="OrthoDB" id="9794935at2"/>